<evidence type="ECO:0000256" key="3">
    <source>
        <dbReference type="ARBA" id="ARBA00022801"/>
    </source>
</evidence>
<dbReference type="Gene3D" id="3.40.630.10">
    <property type="entry name" value="Zn peptidases"/>
    <property type="match status" value="1"/>
</dbReference>
<keyword evidence="2" id="KW-0479">Metal-binding</keyword>
<evidence type="ECO:0000259" key="4">
    <source>
        <dbReference type="Pfam" id="PF07687"/>
    </source>
</evidence>
<evidence type="ECO:0000313" key="6">
    <source>
        <dbReference type="Proteomes" id="UP000184363"/>
    </source>
</evidence>
<dbReference type="STRING" id="1848.SAMN05443637_10588"/>
<protein>
    <submittedName>
        <fullName evidence="5">Acetylornithine deacetylase/Succinyl-diaminopimelate desuccinylase</fullName>
    </submittedName>
</protein>
<accession>A0A1M6RNS6</accession>
<dbReference type="InterPro" id="IPR051458">
    <property type="entry name" value="Cyt/Met_Dipeptidase"/>
</dbReference>
<keyword evidence="6" id="KW-1185">Reference proteome</keyword>
<dbReference type="PANTHER" id="PTHR43270:SF12">
    <property type="entry name" value="SUCCINYL-DIAMINOPIMELATE DESUCCINYLASE"/>
    <property type="match status" value="1"/>
</dbReference>
<dbReference type="PANTHER" id="PTHR43270">
    <property type="entry name" value="BETA-ALA-HIS DIPEPTIDASE"/>
    <property type="match status" value="1"/>
</dbReference>
<dbReference type="Pfam" id="PF07687">
    <property type="entry name" value="M20_dimer"/>
    <property type="match status" value="1"/>
</dbReference>
<gene>
    <name evidence="5" type="ORF">SAMN05443637_10588</name>
</gene>
<sequence>MSRDLRSAVSATIPGARADLELLVRIPSIWADPAHAEDTRRSAEAVAELARGAGAADVSVVSAEGGAPAVVAHWPAPDGAPTVLLYAHHDVQPTGGDELWTSPPFEPTERNGRLYGRGAADDKAGVMTHIAALRAFEGRPPVGVTLFVEGEEESGSPTLTALLHQHREALASDVIVIADSSNPSVDVPALTTHLRGLVDVVVEVSMLERPAHSGVFGGPLGDALTALCRLLATLHDESGEVAIEGLVRGEAPADVPDMQEEQLRSDAAVLDGVKLLGDGTIQGRLVHKPAVAVLGIDAPRVAEASNVLIPRARAFVSLRLAPGDDTAKAQLALTRHLEANAPWGAHVKVTPGGGVAEPFSIATVGHPFDVARSAFAAAYDHDVVEHGIGGSIPFIAEFARAFPGAAVLVTGVGDPASRWHGIDESLHLGMFERAVLAEALLLQGLAEG</sequence>
<reference evidence="5 6" key="1">
    <citation type="submission" date="2016-11" db="EMBL/GenBank/DDBJ databases">
        <authorList>
            <person name="Jaros S."/>
            <person name="Januszkiewicz K."/>
            <person name="Wedrychowicz H."/>
        </authorList>
    </citation>
    <scope>NUCLEOTIDE SEQUENCE [LARGE SCALE GENOMIC DNA]</scope>
    <source>
        <strain evidence="5 6">DSM 43832</strain>
    </source>
</reference>
<name>A0A1M6RNS6_PSETH</name>
<dbReference type="GO" id="GO:0006508">
    <property type="term" value="P:proteolysis"/>
    <property type="evidence" value="ECO:0007669"/>
    <property type="project" value="UniProtKB-KW"/>
</dbReference>
<dbReference type="SUPFAM" id="SSF53187">
    <property type="entry name" value="Zn-dependent exopeptidases"/>
    <property type="match status" value="1"/>
</dbReference>
<dbReference type="GO" id="GO:0008233">
    <property type="term" value="F:peptidase activity"/>
    <property type="evidence" value="ECO:0007669"/>
    <property type="project" value="UniProtKB-KW"/>
</dbReference>
<proteinExistence type="predicted"/>
<dbReference type="InterPro" id="IPR011650">
    <property type="entry name" value="Peptidase_M20_dimer"/>
</dbReference>
<feature type="domain" description="Peptidase M20 dimerisation" evidence="4">
    <location>
        <begin position="194"/>
        <end position="344"/>
    </location>
</feature>
<dbReference type="Proteomes" id="UP000184363">
    <property type="component" value="Unassembled WGS sequence"/>
</dbReference>
<evidence type="ECO:0000313" key="5">
    <source>
        <dbReference type="EMBL" id="SHK34171.1"/>
    </source>
</evidence>
<keyword evidence="3" id="KW-0378">Hydrolase</keyword>
<dbReference type="RefSeq" id="WP_073456421.1">
    <property type="nucleotide sequence ID" value="NZ_CALGVN010000013.1"/>
</dbReference>
<evidence type="ECO:0000256" key="1">
    <source>
        <dbReference type="ARBA" id="ARBA00022670"/>
    </source>
</evidence>
<keyword evidence="1" id="KW-0645">Protease</keyword>
<evidence type="ECO:0000256" key="2">
    <source>
        <dbReference type="ARBA" id="ARBA00022723"/>
    </source>
</evidence>
<dbReference type="AlphaFoldDB" id="A0A1M6RNS6"/>
<dbReference type="GO" id="GO:0046872">
    <property type="term" value="F:metal ion binding"/>
    <property type="evidence" value="ECO:0007669"/>
    <property type="project" value="UniProtKB-KW"/>
</dbReference>
<dbReference type="NCBIfam" id="NF005914">
    <property type="entry name" value="PRK07907.1"/>
    <property type="match status" value="1"/>
</dbReference>
<dbReference type="Gene3D" id="3.30.70.360">
    <property type="match status" value="1"/>
</dbReference>
<organism evidence="5 6">
    <name type="scientific">Pseudonocardia thermophila</name>
    <dbReference type="NCBI Taxonomy" id="1848"/>
    <lineage>
        <taxon>Bacteria</taxon>
        <taxon>Bacillati</taxon>
        <taxon>Actinomycetota</taxon>
        <taxon>Actinomycetes</taxon>
        <taxon>Pseudonocardiales</taxon>
        <taxon>Pseudonocardiaceae</taxon>
        <taxon>Pseudonocardia</taxon>
    </lineage>
</organism>
<dbReference type="InterPro" id="IPR002933">
    <property type="entry name" value="Peptidase_M20"/>
</dbReference>
<dbReference type="Pfam" id="PF01546">
    <property type="entry name" value="Peptidase_M20"/>
    <property type="match status" value="1"/>
</dbReference>
<dbReference type="EMBL" id="FRAP01000005">
    <property type="protein sequence ID" value="SHK34171.1"/>
    <property type="molecule type" value="Genomic_DNA"/>
</dbReference>